<sequence>MDERLSKVLNVIEETYRDVLQKGGRHYMEVNVGQQADRLGFTDLKQAYEHTFAIVPLKAPRAGMKVRIDGRTFVHYAELNSGVAVPGYLAKATGGGYKPYVPLDSMVCNFA</sequence>
<comment type="caution">
    <text evidence="1">The sequence shown here is derived from an EMBL/GenBank/DDBJ whole genome shotgun (WGS) entry which is preliminary data.</text>
</comment>
<organism evidence="1 2">
    <name type="scientific">Desulfatitalea alkaliphila</name>
    <dbReference type="NCBI Taxonomy" id="2929485"/>
    <lineage>
        <taxon>Bacteria</taxon>
        <taxon>Pseudomonadati</taxon>
        <taxon>Thermodesulfobacteriota</taxon>
        <taxon>Desulfobacteria</taxon>
        <taxon>Desulfobacterales</taxon>
        <taxon>Desulfosarcinaceae</taxon>
        <taxon>Desulfatitalea</taxon>
    </lineage>
</organism>
<gene>
    <name evidence="1" type="ORF">MRX98_10690</name>
</gene>
<evidence type="ECO:0000313" key="1">
    <source>
        <dbReference type="EMBL" id="MCJ8501039.1"/>
    </source>
</evidence>
<dbReference type="Proteomes" id="UP001165427">
    <property type="component" value="Unassembled WGS sequence"/>
</dbReference>
<dbReference type="AlphaFoldDB" id="A0AA41R2Q4"/>
<accession>A0AA41R2Q4</accession>
<reference evidence="1" key="1">
    <citation type="submission" date="2022-04" db="EMBL/GenBank/DDBJ databases">
        <title>Desulfatitalea alkaliphila sp. nov., a novel anaerobic sulfate-reducing bacterium isolated from terrestrial mud volcano, Taman Peninsula, Russia.</title>
        <authorList>
            <person name="Khomyakova M.A."/>
            <person name="Merkel A.Y."/>
            <person name="Slobodkin A.I."/>
        </authorList>
    </citation>
    <scope>NUCLEOTIDE SEQUENCE</scope>
    <source>
        <strain evidence="1">M08but</strain>
    </source>
</reference>
<dbReference type="RefSeq" id="WP_246907079.1">
    <property type="nucleotide sequence ID" value="NZ_JALJRB010000010.1"/>
</dbReference>
<keyword evidence="2" id="KW-1185">Reference proteome</keyword>
<protein>
    <submittedName>
        <fullName evidence="1">Uncharacterized protein</fullName>
    </submittedName>
</protein>
<evidence type="ECO:0000313" key="2">
    <source>
        <dbReference type="Proteomes" id="UP001165427"/>
    </source>
</evidence>
<name>A0AA41R2Q4_9BACT</name>
<proteinExistence type="predicted"/>
<dbReference type="EMBL" id="JALJRB010000010">
    <property type="protein sequence ID" value="MCJ8501039.1"/>
    <property type="molecule type" value="Genomic_DNA"/>
</dbReference>